<keyword evidence="4" id="KW-1185">Reference proteome</keyword>
<sequence length="219" mass="23682">MVTSTITVSPAVPTTTAIVQARQPSAPVWSEPANTWAPAPTNQPIVSYSYTDVPPSATTPPDPNAHSDPNERARYKIVAGTIVGVILGLALLFGLLGCCIAKYKRRVKRGTDMEMAAGLTHKTWVAPSTRNDTSGSSSPQLVDDDVFQATPVRGHEFVATSLLSRESAARVAPLQVPARAHARSPVVHFPVLQPTHWPPEEADRKRCVTWSRAKGYREV</sequence>
<evidence type="ECO:0000313" key="3">
    <source>
        <dbReference type="EMBL" id="KAF1832062.1"/>
    </source>
</evidence>
<feature type="region of interest" description="Disordered" evidence="1">
    <location>
        <begin position="47"/>
        <end position="70"/>
    </location>
</feature>
<gene>
    <name evidence="3" type="ORF">BDW02DRAFT_600313</name>
</gene>
<name>A0A6A5KB67_9PLEO</name>
<organism evidence="3 4">
    <name type="scientific">Decorospora gaudefroyi</name>
    <dbReference type="NCBI Taxonomy" id="184978"/>
    <lineage>
        <taxon>Eukaryota</taxon>
        <taxon>Fungi</taxon>
        <taxon>Dikarya</taxon>
        <taxon>Ascomycota</taxon>
        <taxon>Pezizomycotina</taxon>
        <taxon>Dothideomycetes</taxon>
        <taxon>Pleosporomycetidae</taxon>
        <taxon>Pleosporales</taxon>
        <taxon>Pleosporineae</taxon>
        <taxon>Pleosporaceae</taxon>
        <taxon>Decorospora</taxon>
    </lineage>
</organism>
<keyword evidence="2" id="KW-1133">Transmembrane helix</keyword>
<dbReference type="Proteomes" id="UP000800040">
    <property type="component" value="Unassembled WGS sequence"/>
</dbReference>
<evidence type="ECO:0000256" key="1">
    <source>
        <dbReference type="SAM" id="MobiDB-lite"/>
    </source>
</evidence>
<reference evidence="3" key="1">
    <citation type="submission" date="2020-01" db="EMBL/GenBank/DDBJ databases">
        <authorList>
            <consortium name="DOE Joint Genome Institute"/>
            <person name="Haridas S."/>
            <person name="Albert R."/>
            <person name="Binder M."/>
            <person name="Bloem J."/>
            <person name="Labutti K."/>
            <person name="Salamov A."/>
            <person name="Andreopoulos B."/>
            <person name="Baker S.E."/>
            <person name="Barry K."/>
            <person name="Bills G."/>
            <person name="Bluhm B.H."/>
            <person name="Cannon C."/>
            <person name="Castanera R."/>
            <person name="Culley D.E."/>
            <person name="Daum C."/>
            <person name="Ezra D."/>
            <person name="Gonzalez J.B."/>
            <person name="Henrissat B."/>
            <person name="Kuo A."/>
            <person name="Liang C."/>
            <person name="Lipzen A."/>
            <person name="Lutzoni F."/>
            <person name="Magnuson J."/>
            <person name="Mondo S."/>
            <person name="Nolan M."/>
            <person name="Ohm R."/>
            <person name="Pangilinan J."/>
            <person name="Park H.-J."/>
            <person name="Ramirez L."/>
            <person name="Alfaro M."/>
            <person name="Sun H."/>
            <person name="Tritt A."/>
            <person name="Yoshinaga Y."/>
            <person name="Zwiers L.-H."/>
            <person name="Turgeon B.G."/>
            <person name="Goodwin S.B."/>
            <person name="Spatafora J.W."/>
            <person name="Crous P.W."/>
            <person name="Grigoriev I.V."/>
        </authorList>
    </citation>
    <scope>NUCLEOTIDE SEQUENCE</scope>
    <source>
        <strain evidence="3">P77</strain>
    </source>
</reference>
<evidence type="ECO:0000313" key="4">
    <source>
        <dbReference type="Proteomes" id="UP000800040"/>
    </source>
</evidence>
<evidence type="ECO:0000256" key="2">
    <source>
        <dbReference type="SAM" id="Phobius"/>
    </source>
</evidence>
<accession>A0A6A5KB67</accession>
<keyword evidence="2" id="KW-0812">Transmembrane</keyword>
<dbReference type="EMBL" id="ML975348">
    <property type="protein sequence ID" value="KAF1832062.1"/>
    <property type="molecule type" value="Genomic_DNA"/>
</dbReference>
<keyword evidence="2" id="KW-0472">Membrane</keyword>
<proteinExistence type="predicted"/>
<feature type="transmembrane region" description="Helical" evidence="2">
    <location>
        <begin position="77"/>
        <end position="101"/>
    </location>
</feature>
<dbReference type="AlphaFoldDB" id="A0A6A5KB67"/>
<protein>
    <submittedName>
        <fullName evidence="3">Uncharacterized protein</fullName>
    </submittedName>
</protein>